<evidence type="ECO:0000313" key="6">
    <source>
        <dbReference type="Proteomes" id="UP000079169"/>
    </source>
</evidence>
<protein>
    <submittedName>
        <fullName evidence="7">Voltage-gated potassium channel subunit beta-3</fullName>
    </submittedName>
</protein>
<evidence type="ECO:0000256" key="3">
    <source>
        <dbReference type="ARBA" id="ARBA00023002"/>
    </source>
</evidence>
<name>A0A3Q0J567_DIACI</name>
<dbReference type="InterPro" id="IPR023210">
    <property type="entry name" value="NADP_OxRdtase_dom"/>
</dbReference>
<keyword evidence="6" id="KW-1185">Reference proteome</keyword>
<evidence type="ECO:0000256" key="2">
    <source>
        <dbReference type="ARBA" id="ARBA00022857"/>
    </source>
</evidence>
<dbReference type="GO" id="GO:0034220">
    <property type="term" value="P:monoatomic ion transmembrane transport"/>
    <property type="evidence" value="ECO:0007669"/>
    <property type="project" value="UniProtKB-KW"/>
</dbReference>
<evidence type="ECO:0000256" key="4">
    <source>
        <dbReference type="SAM" id="MobiDB-lite"/>
    </source>
</evidence>
<dbReference type="Gene3D" id="3.20.20.100">
    <property type="entry name" value="NADP-dependent oxidoreductase domain"/>
    <property type="match status" value="1"/>
</dbReference>
<dbReference type="InterPro" id="IPR036812">
    <property type="entry name" value="NAD(P)_OxRdtase_dom_sf"/>
</dbReference>
<dbReference type="GO" id="GO:0016491">
    <property type="term" value="F:oxidoreductase activity"/>
    <property type="evidence" value="ECO:0007669"/>
    <property type="project" value="UniProtKB-KW"/>
</dbReference>
<dbReference type="GO" id="GO:0044325">
    <property type="term" value="F:transmembrane transporter binding"/>
    <property type="evidence" value="ECO:0007669"/>
    <property type="project" value="TreeGrafter"/>
</dbReference>
<keyword evidence="7" id="KW-0813">Transport</keyword>
<dbReference type="InterPro" id="IPR005399">
    <property type="entry name" value="K_chnl_volt-dep_bsu_KCNAB-rel"/>
</dbReference>
<proteinExistence type="inferred from homology"/>
<dbReference type="Proteomes" id="UP000079169">
    <property type="component" value="Unplaced"/>
</dbReference>
<dbReference type="GeneID" id="103513089"/>
<feature type="domain" description="NADP-dependent oxidoreductase" evidence="5">
    <location>
        <begin position="116"/>
        <end position="327"/>
    </location>
</feature>
<dbReference type="Pfam" id="PF00248">
    <property type="entry name" value="Aldo_ket_red"/>
    <property type="match status" value="1"/>
</dbReference>
<feature type="region of interest" description="Disordered" evidence="4">
    <location>
        <begin position="10"/>
        <end position="29"/>
    </location>
</feature>
<evidence type="ECO:0000259" key="5">
    <source>
        <dbReference type="Pfam" id="PF00248"/>
    </source>
</evidence>
<dbReference type="STRING" id="121845.A0A3Q0J567"/>
<gene>
    <name evidence="7" type="primary">LOC103513089</name>
</gene>
<dbReference type="KEGG" id="dci:103513089"/>
<dbReference type="RefSeq" id="XP_026682083.1">
    <property type="nucleotide sequence ID" value="XM_026826282.1"/>
</dbReference>
<dbReference type="GO" id="GO:0008076">
    <property type="term" value="C:voltage-gated potassium channel complex"/>
    <property type="evidence" value="ECO:0007669"/>
    <property type="project" value="TreeGrafter"/>
</dbReference>
<dbReference type="GO" id="GO:1901379">
    <property type="term" value="P:regulation of potassium ion transmembrane transport"/>
    <property type="evidence" value="ECO:0007669"/>
    <property type="project" value="TreeGrafter"/>
</dbReference>
<keyword evidence="2" id="KW-0521">NADP</keyword>
<dbReference type="GO" id="GO:0015459">
    <property type="term" value="F:potassium channel regulator activity"/>
    <property type="evidence" value="ECO:0007669"/>
    <property type="project" value="TreeGrafter"/>
</dbReference>
<dbReference type="PaxDb" id="121845-A0A3Q0J567"/>
<keyword evidence="7" id="KW-0406">Ion transport</keyword>
<dbReference type="PANTHER" id="PTHR43150:SF2">
    <property type="entry name" value="HYPERKINETIC, ISOFORM M"/>
    <property type="match status" value="1"/>
</dbReference>
<comment type="similarity">
    <text evidence="1">Belongs to the shaker potassium channel beta subunit family.</text>
</comment>
<sequence>MSKVVLCTINNNNNDGNNNENNNNNNLNENTVETYSFPTIYRCRAPIASLDCMEEFQSTNEQLCLAASSQNSTKEQLLSLQGFGGSGPPVSRQSSIITPGLRYRNLGKSGLRVSNVGLGTWVTFGSGISEEIAEGIIVAAYEAGVNLFDVSEAHSGIKAELELGRILHRKNWKRSSFIVATKIYWNSKCFGFGTQIRNLRVFRNLGSGALKSFIFPITKRPKKVVRAMNHAINQGWIMYWGTSRWSPVEIMEAYSNCRQFNCATPIIEQTEYHMFCRDKAELYMPELYNKIGVGMMAWSPISMALISGKIEEFTVPVYPKSSKERKQRSLTFLRFAFQLVPKLNAAVMGEVERVLDNKPARPPMVSTLALR</sequence>
<reference evidence="7" key="1">
    <citation type="submission" date="2025-08" db="UniProtKB">
        <authorList>
            <consortium name="RefSeq"/>
        </authorList>
    </citation>
    <scope>IDENTIFICATION</scope>
</reference>
<keyword evidence="7" id="KW-0407">Ion channel</keyword>
<evidence type="ECO:0000313" key="7">
    <source>
        <dbReference type="RefSeq" id="XP_026682083.1"/>
    </source>
</evidence>
<evidence type="ECO:0000256" key="1">
    <source>
        <dbReference type="ARBA" id="ARBA00006515"/>
    </source>
</evidence>
<dbReference type="CTD" id="109541"/>
<keyword evidence="3" id="KW-0560">Oxidoreductase</keyword>
<organism evidence="6 7">
    <name type="scientific">Diaphorina citri</name>
    <name type="common">Asian citrus psyllid</name>
    <dbReference type="NCBI Taxonomy" id="121845"/>
    <lineage>
        <taxon>Eukaryota</taxon>
        <taxon>Metazoa</taxon>
        <taxon>Ecdysozoa</taxon>
        <taxon>Arthropoda</taxon>
        <taxon>Hexapoda</taxon>
        <taxon>Insecta</taxon>
        <taxon>Pterygota</taxon>
        <taxon>Neoptera</taxon>
        <taxon>Paraneoptera</taxon>
        <taxon>Hemiptera</taxon>
        <taxon>Sternorrhyncha</taxon>
        <taxon>Psylloidea</taxon>
        <taxon>Psyllidae</taxon>
        <taxon>Diaphorininae</taxon>
        <taxon>Diaphorina</taxon>
    </lineage>
</organism>
<dbReference type="PANTHER" id="PTHR43150">
    <property type="entry name" value="HYPERKINETIC, ISOFORM M"/>
    <property type="match status" value="1"/>
</dbReference>
<accession>A0A3Q0J567</accession>
<dbReference type="SUPFAM" id="SSF51430">
    <property type="entry name" value="NAD(P)-linked oxidoreductase"/>
    <property type="match status" value="1"/>
</dbReference>
<dbReference type="AlphaFoldDB" id="A0A3Q0J567"/>